<feature type="compositionally biased region" description="Polar residues" evidence="1">
    <location>
        <begin position="34"/>
        <end position="47"/>
    </location>
</feature>
<feature type="compositionally biased region" description="Basic and acidic residues" evidence="1">
    <location>
        <begin position="48"/>
        <end position="64"/>
    </location>
</feature>
<keyword evidence="3" id="KW-1185">Reference proteome</keyword>
<dbReference type="Proteomes" id="UP000198211">
    <property type="component" value="Unassembled WGS sequence"/>
</dbReference>
<evidence type="ECO:0000313" key="2">
    <source>
        <dbReference type="EMBL" id="OWZ14530.1"/>
    </source>
</evidence>
<name>A0A225WCG2_9STRA</name>
<accession>A0A225WCG2</accession>
<feature type="region of interest" description="Disordered" evidence="1">
    <location>
        <begin position="1"/>
        <end position="144"/>
    </location>
</feature>
<gene>
    <name evidence="2" type="ORF">PHMEG_00011975</name>
</gene>
<dbReference type="AlphaFoldDB" id="A0A225WCG2"/>
<dbReference type="EMBL" id="NBNE01001317">
    <property type="protein sequence ID" value="OWZ14530.1"/>
    <property type="molecule type" value="Genomic_DNA"/>
</dbReference>
<feature type="compositionally biased region" description="Basic and acidic residues" evidence="1">
    <location>
        <begin position="12"/>
        <end position="31"/>
    </location>
</feature>
<evidence type="ECO:0000313" key="3">
    <source>
        <dbReference type="Proteomes" id="UP000198211"/>
    </source>
</evidence>
<evidence type="ECO:0000256" key="1">
    <source>
        <dbReference type="SAM" id="MobiDB-lite"/>
    </source>
</evidence>
<comment type="caution">
    <text evidence="2">The sequence shown here is derived from an EMBL/GenBank/DDBJ whole genome shotgun (WGS) entry which is preliminary data.</text>
</comment>
<feature type="compositionally biased region" description="Basic and acidic residues" evidence="1">
    <location>
        <begin position="133"/>
        <end position="144"/>
    </location>
</feature>
<feature type="compositionally biased region" description="Basic residues" evidence="1">
    <location>
        <begin position="119"/>
        <end position="132"/>
    </location>
</feature>
<proteinExistence type="predicted"/>
<dbReference type="OrthoDB" id="127198at2759"/>
<sequence>MVRVPESSGDSGFHRESQEDVKIKEDYREEVPTNAGSTEASLNTARSTDQRSMERISADRHEADLDQDPDLEEKPRIPLKATAEVTADLDENLDPYTTDKDTTKSKSNLSAKSVASTRSSKKKKIKAARTKLKAPDSESEDVHKPRSSIAKEMIEQAYYRKILCEILPRDPVLAIIQVRQIGDLTGPVSKPNTSSDRLNAVKILLDLLQEAGLVAGEFDSDSLFEMELGAIQAATQDLYESLTTLVGEHVQTPDLNYQTGSSRYASATLEPDSDSPRAHNVCH</sequence>
<protein>
    <submittedName>
        <fullName evidence="2">Uncharacterized protein</fullName>
    </submittedName>
</protein>
<reference evidence="3" key="1">
    <citation type="submission" date="2017-03" db="EMBL/GenBank/DDBJ databases">
        <title>Phytopthora megakarya and P. palmivora, two closely related causual agents of cacao black pod achieved similar genome size and gene model numbers by different mechanisms.</title>
        <authorList>
            <person name="Ali S."/>
            <person name="Shao J."/>
            <person name="Larry D.J."/>
            <person name="Kronmiller B."/>
            <person name="Shen D."/>
            <person name="Strem M.D."/>
            <person name="Melnick R.L."/>
            <person name="Guiltinan M.J."/>
            <person name="Tyler B.M."/>
            <person name="Meinhardt L.W."/>
            <person name="Bailey B.A."/>
        </authorList>
    </citation>
    <scope>NUCLEOTIDE SEQUENCE [LARGE SCALE GENOMIC DNA]</scope>
    <source>
        <strain evidence="3">zdho120</strain>
    </source>
</reference>
<organism evidence="2 3">
    <name type="scientific">Phytophthora megakarya</name>
    <dbReference type="NCBI Taxonomy" id="4795"/>
    <lineage>
        <taxon>Eukaryota</taxon>
        <taxon>Sar</taxon>
        <taxon>Stramenopiles</taxon>
        <taxon>Oomycota</taxon>
        <taxon>Peronosporomycetes</taxon>
        <taxon>Peronosporales</taxon>
        <taxon>Peronosporaceae</taxon>
        <taxon>Phytophthora</taxon>
    </lineage>
</organism>